<evidence type="ECO:0000259" key="7">
    <source>
        <dbReference type="Pfam" id="PF08281"/>
    </source>
</evidence>
<keyword evidence="4" id="KW-0238">DNA-binding</keyword>
<comment type="caution">
    <text evidence="8">The sequence shown here is derived from an EMBL/GenBank/DDBJ whole genome shotgun (WGS) entry which is preliminary data.</text>
</comment>
<dbReference type="InterPro" id="IPR039425">
    <property type="entry name" value="RNA_pol_sigma-70-like"/>
</dbReference>
<dbReference type="InterPro" id="IPR014284">
    <property type="entry name" value="RNA_pol_sigma-70_dom"/>
</dbReference>
<dbReference type="NCBIfam" id="TIGR02937">
    <property type="entry name" value="sigma70-ECF"/>
    <property type="match status" value="1"/>
</dbReference>
<evidence type="ECO:0000313" key="9">
    <source>
        <dbReference type="Proteomes" id="UP000292027"/>
    </source>
</evidence>
<comment type="similarity">
    <text evidence="1">Belongs to the sigma-70 factor family. ECF subfamily.</text>
</comment>
<dbReference type="InterPro" id="IPR013324">
    <property type="entry name" value="RNA_pol_sigma_r3/r4-like"/>
</dbReference>
<dbReference type="InterPro" id="IPR007627">
    <property type="entry name" value="RNA_pol_sigma70_r2"/>
</dbReference>
<dbReference type="SUPFAM" id="SSF88946">
    <property type="entry name" value="Sigma2 domain of RNA polymerase sigma factors"/>
    <property type="match status" value="1"/>
</dbReference>
<evidence type="ECO:0000313" key="8">
    <source>
        <dbReference type="EMBL" id="RZU01548.1"/>
    </source>
</evidence>
<dbReference type="Pfam" id="PF04542">
    <property type="entry name" value="Sigma70_r2"/>
    <property type="match status" value="1"/>
</dbReference>
<keyword evidence="5" id="KW-0804">Transcription</keyword>
<dbReference type="EMBL" id="SHKR01000019">
    <property type="protein sequence ID" value="RZU01548.1"/>
    <property type="molecule type" value="Genomic_DNA"/>
</dbReference>
<proteinExistence type="inferred from homology"/>
<dbReference type="GO" id="GO:0003677">
    <property type="term" value="F:DNA binding"/>
    <property type="evidence" value="ECO:0007669"/>
    <property type="project" value="UniProtKB-KW"/>
</dbReference>
<protein>
    <submittedName>
        <fullName evidence="8">RNA polymerase sigma-70 factor (ECF subfamily)</fullName>
    </submittedName>
</protein>
<dbReference type="Gene3D" id="1.10.1740.10">
    <property type="match status" value="1"/>
</dbReference>
<name>A0A4Q7VY77_9ACTN</name>
<feature type="domain" description="RNA polymerase sigma-70 region 2" evidence="6">
    <location>
        <begin position="11"/>
        <end position="76"/>
    </location>
</feature>
<keyword evidence="3" id="KW-0731">Sigma factor</keyword>
<evidence type="ECO:0000256" key="5">
    <source>
        <dbReference type="ARBA" id="ARBA00023163"/>
    </source>
</evidence>
<evidence type="ECO:0000256" key="4">
    <source>
        <dbReference type="ARBA" id="ARBA00023125"/>
    </source>
</evidence>
<evidence type="ECO:0000259" key="6">
    <source>
        <dbReference type="Pfam" id="PF04542"/>
    </source>
</evidence>
<dbReference type="GO" id="GO:0016987">
    <property type="term" value="F:sigma factor activity"/>
    <property type="evidence" value="ECO:0007669"/>
    <property type="project" value="UniProtKB-KW"/>
</dbReference>
<sequence>MDDRRADIAALYRQTWPRLIGVLVSIGGSRVDAELVAQDAYARLLGRWDSIRRFEDPEAWVRGLAVRTMVGRLRRREVVLRLAARLSGRPKREPAGDVEAALARITPEQRAIVVLRDVMELPVEQIAQDLELPVGAVNARLVRARRAFGQVLEDA</sequence>
<evidence type="ECO:0000256" key="1">
    <source>
        <dbReference type="ARBA" id="ARBA00010641"/>
    </source>
</evidence>
<reference evidence="8 9" key="1">
    <citation type="journal article" date="2015" name="Stand. Genomic Sci.">
        <title>Genomic Encyclopedia of Bacterial and Archaeal Type Strains, Phase III: the genomes of soil and plant-associated and newly described type strains.</title>
        <authorList>
            <person name="Whitman W.B."/>
            <person name="Woyke T."/>
            <person name="Klenk H.P."/>
            <person name="Zhou Y."/>
            <person name="Lilburn T.G."/>
            <person name="Beck B.J."/>
            <person name="De Vos P."/>
            <person name="Vandamme P."/>
            <person name="Eisen J.A."/>
            <person name="Garrity G."/>
            <person name="Hugenholtz P."/>
            <person name="Kyrpides N.C."/>
        </authorList>
    </citation>
    <scope>NUCLEOTIDE SEQUENCE [LARGE SCALE GENOMIC DNA]</scope>
    <source>
        <strain evidence="8 9">VKM Ac-2540</strain>
    </source>
</reference>
<dbReference type="AlphaFoldDB" id="A0A4Q7VY77"/>
<organism evidence="8 9">
    <name type="scientific">Kribbella rubisoli</name>
    <dbReference type="NCBI Taxonomy" id="3075929"/>
    <lineage>
        <taxon>Bacteria</taxon>
        <taxon>Bacillati</taxon>
        <taxon>Actinomycetota</taxon>
        <taxon>Actinomycetes</taxon>
        <taxon>Propionibacteriales</taxon>
        <taxon>Kribbellaceae</taxon>
        <taxon>Kribbella</taxon>
    </lineage>
</organism>
<keyword evidence="2" id="KW-0805">Transcription regulation</keyword>
<dbReference type="InterPro" id="IPR013249">
    <property type="entry name" value="RNA_pol_sigma70_r4_t2"/>
</dbReference>
<dbReference type="Proteomes" id="UP000292027">
    <property type="component" value="Unassembled WGS sequence"/>
</dbReference>
<feature type="domain" description="RNA polymerase sigma factor 70 region 4 type 2" evidence="7">
    <location>
        <begin position="97"/>
        <end position="147"/>
    </location>
</feature>
<dbReference type="Pfam" id="PF08281">
    <property type="entry name" value="Sigma70_r4_2"/>
    <property type="match status" value="1"/>
</dbReference>
<dbReference type="InterPro" id="IPR036388">
    <property type="entry name" value="WH-like_DNA-bd_sf"/>
</dbReference>
<dbReference type="Gene3D" id="1.10.10.10">
    <property type="entry name" value="Winged helix-like DNA-binding domain superfamily/Winged helix DNA-binding domain"/>
    <property type="match status" value="1"/>
</dbReference>
<keyword evidence="9" id="KW-1185">Reference proteome</keyword>
<gene>
    <name evidence="8" type="ORF">EV645_8381</name>
</gene>
<dbReference type="PANTHER" id="PTHR43133">
    <property type="entry name" value="RNA POLYMERASE ECF-TYPE SIGMA FACTO"/>
    <property type="match status" value="1"/>
</dbReference>
<evidence type="ECO:0000256" key="3">
    <source>
        <dbReference type="ARBA" id="ARBA00023082"/>
    </source>
</evidence>
<evidence type="ECO:0000256" key="2">
    <source>
        <dbReference type="ARBA" id="ARBA00023015"/>
    </source>
</evidence>
<dbReference type="SUPFAM" id="SSF88659">
    <property type="entry name" value="Sigma3 and sigma4 domains of RNA polymerase sigma factors"/>
    <property type="match status" value="1"/>
</dbReference>
<dbReference type="PANTHER" id="PTHR43133:SF50">
    <property type="entry name" value="ECF RNA POLYMERASE SIGMA FACTOR SIGM"/>
    <property type="match status" value="1"/>
</dbReference>
<accession>A0A4Q7VY77</accession>
<dbReference type="InterPro" id="IPR013325">
    <property type="entry name" value="RNA_pol_sigma_r2"/>
</dbReference>
<dbReference type="GO" id="GO:0006352">
    <property type="term" value="P:DNA-templated transcription initiation"/>
    <property type="evidence" value="ECO:0007669"/>
    <property type="project" value="InterPro"/>
</dbReference>
<dbReference type="RefSeq" id="WP_198682189.1">
    <property type="nucleotide sequence ID" value="NZ_SHKR01000019.1"/>
</dbReference>